<dbReference type="EMBL" id="MHKZ01000030">
    <property type="protein sequence ID" value="OGZ00042.1"/>
    <property type="molecule type" value="Genomic_DNA"/>
</dbReference>
<feature type="transmembrane region" description="Helical" evidence="1">
    <location>
        <begin position="73"/>
        <end position="93"/>
    </location>
</feature>
<keyword evidence="1" id="KW-1133">Transmembrane helix</keyword>
<comment type="caution">
    <text evidence="2">The sequence shown here is derived from an EMBL/GenBank/DDBJ whole genome shotgun (WGS) entry which is preliminary data.</text>
</comment>
<feature type="transmembrane region" description="Helical" evidence="1">
    <location>
        <begin position="32"/>
        <end position="53"/>
    </location>
</feature>
<name>A0A1G2CFR5_9BACT</name>
<evidence type="ECO:0000256" key="1">
    <source>
        <dbReference type="SAM" id="Phobius"/>
    </source>
</evidence>
<evidence type="ECO:0000313" key="3">
    <source>
        <dbReference type="Proteomes" id="UP000176287"/>
    </source>
</evidence>
<gene>
    <name evidence="2" type="ORF">A3B13_02830</name>
</gene>
<protein>
    <recommendedName>
        <fullName evidence="4">Lycopene cyclase domain-containing protein</fullName>
    </recommendedName>
</protein>
<dbReference type="Proteomes" id="UP000176287">
    <property type="component" value="Unassembled WGS sequence"/>
</dbReference>
<dbReference type="AlphaFoldDB" id="A0A1G2CFR5"/>
<accession>A0A1G2CFR5</accession>
<reference evidence="2 3" key="1">
    <citation type="journal article" date="2016" name="Nat. Commun.">
        <title>Thousands of microbial genomes shed light on interconnected biogeochemical processes in an aquifer system.</title>
        <authorList>
            <person name="Anantharaman K."/>
            <person name="Brown C.T."/>
            <person name="Hug L.A."/>
            <person name="Sharon I."/>
            <person name="Castelle C.J."/>
            <person name="Probst A.J."/>
            <person name="Thomas B.C."/>
            <person name="Singh A."/>
            <person name="Wilkins M.J."/>
            <person name="Karaoz U."/>
            <person name="Brodie E.L."/>
            <person name="Williams K.H."/>
            <person name="Hubbard S.S."/>
            <person name="Banfield J.F."/>
        </authorList>
    </citation>
    <scope>NUCLEOTIDE SEQUENCE [LARGE SCALE GENOMIC DNA]</scope>
</reference>
<evidence type="ECO:0008006" key="4">
    <source>
        <dbReference type="Google" id="ProtNLM"/>
    </source>
</evidence>
<feature type="transmembrane region" description="Helical" evidence="1">
    <location>
        <begin position="6"/>
        <end position="25"/>
    </location>
</feature>
<dbReference type="STRING" id="1798649.A3B13_02830"/>
<proteinExistence type="predicted"/>
<keyword evidence="1" id="KW-0472">Membrane</keyword>
<sequence>MELSIVILFIVVGLFLEIKHRVHLYHSWRERFFVSFGCFIFLIGWELINHFYFDAWYYPGTGIIGVFWFGLPLELYLFFFTAPYFSFVVYELIHREVDKN</sequence>
<evidence type="ECO:0000313" key="2">
    <source>
        <dbReference type="EMBL" id="OGZ00042.1"/>
    </source>
</evidence>
<keyword evidence="1" id="KW-0812">Transmembrane</keyword>
<organism evidence="2 3">
    <name type="scientific">Candidatus Liptonbacteria bacterium RIFCSPLOWO2_01_FULL_45_15</name>
    <dbReference type="NCBI Taxonomy" id="1798649"/>
    <lineage>
        <taxon>Bacteria</taxon>
        <taxon>Candidatus Liptoniibacteriota</taxon>
    </lineage>
</organism>